<keyword evidence="1" id="KW-0472">Membrane</keyword>
<keyword evidence="3" id="KW-1185">Reference proteome</keyword>
<comment type="caution">
    <text evidence="2">The sequence shown here is derived from an EMBL/GenBank/DDBJ whole genome shotgun (WGS) entry which is preliminary data.</text>
</comment>
<proteinExistence type="predicted"/>
<protein>
    <submittedName>
        <fullName evidence="2">Uncharacterized protein</fullName>
    </submittedName>
</protein>
<evidence type="ECO:0000313" key="2">
    <source>
        <dbReference type="EMBL" id="RDK09722.1"/>
    </source>
</evidence>
<sequence>MSPSPFATGDAPDCLERACRRRTAPRGAVDTPAAHGTDVAGIGQRWAYRRRIRASGGLSKPGCRGTRRAVMNIVWLVGAVVIILAVLSFFGLR</sequence>
<dbReference type="EMBL" id="QKWJ01000014">
    <property type="protein sequence ID" value="RDK09722.1"/>
    <property type="molecule type" value="Genomic_DNA"/>
</dbReference>
<keyword evidence="1" id="KW-1133">Transmembrane helix</keyword>
<dbReference type="Proteomes" id="UP000255165">
    <property type="component" value="Unassembled WGS sequence"/>
</dbReference>
<name>A0A370NVX9_9BURK</name>
<gene>
    <name evidence="2" type="ORF">DN412_14130</name>
</gene>
<reference evidence="3" key="1">
    <citation type="submission" date="2018-06" db="EMBL/GenBank/DDBJ databases">
        <authorList>
            <person name="Feng T."/>
            <person name="Jeon C.O."/>
        </authorList>
    </citation>
    <scope>NUCLEOTIDE SEQUENCE [LARGE SCALE GENOMIC DNA]</scope>
    <source>
        <strain evidence="3">S23</strain>
    </source>
</reference>
<dbReference type="AlphaFoldDB" id="A0A370NVX9"/>
<organism evidence="2 3">
    <name type="scientific">Cupriavidus lacunae</name>
    <dbReference type="NCBI Taxonomy" id="2666307"/>
    <lineage>
        <taxon>Bacteria</taxon>
        <taxon>Pseudomonadati</taxon>
        <taxon>Pseudomonadota</taxon>
        <taxon>Betaproteobacteria</taxon>
        <taxon>Burkholderiales</taxon>
        <taxon>Burkholderiaceae</taxon>
        <taxon>Cupriavidus</taxon>
    </lineage>
</organism>
<accession>A0A370NVX9</accession>
<evidence type="ECO:0000313" key="3">
    <source>
        <dbReference type="Proteomes" id="UP000255165"/>
    </source>
</evidence>
<keyword evidence="1" id="KW-0812">Transmembrane</keyword>
<feature type="transmembrane region" description="Helical" evidence="1">
    <location>
        <begin position="69"/>
        <end position="92"/>
    </location>
</feature>
<evidence type="ECO:0000256" key="1">
    <source>
        <dbReference type="SAM" id="Phobius"/>
    </source>
</evidence>